<dbReference type="GO" id="GO:0000160">
    <property type="term" value="P:phosphorelay signal transduction system"/>
    <property type="evidence" value="ECO:0007669"/>
    <property type="project" value="InterPro"/>
</dbReference>
<dbReference type="PROSITE" id="PS00676">
    <property type="entry name" value="SIGMA54_INTERACT_2"/>
    <property type="match status" value="1"/>
</dbReference>
<feature type="domain" description="Response regulatory" evidence="8">
    <location>
        <begin position="11"/>
        <end position="125"/>
    </location>
</feature>
<dbReference type="AlphaFoldDB" id="A0A059KGV4"/>
<gene>
    <name evidence="9" type="ORF">X805_37310</name>
</gene>
<evidence type="ECO:0000259" key="7">
    <source>
        <dbReference type="PROSITE" id="PS50045"/>
    </source>
</evidence>
<dbReference type="Pfam" id="PF00072">
    <property type="entry name" value="Response_reg"/>
    <property type="match status" value="1"/>
</dbReference>
<dbReference type="Gene3D" id="3.40.50.300">
    <property type="entry name" value="P-loop containing nucleotide triphosphate hydrolases"/>
    <property type="match status" value="1"/>
</dbReference>
<evidence type="ECO:0000256" key="4">
    <source>
        <dbReference type="ARBA" id="ARBA00023125"/>
    </source>
</evidence>
<dbReference type="CDD" id="cd00156">
    <property type="entry name" value="REC"/>
    <property type="match status" value="1"/>
</dbReference>
<dbReference type="PROSITE" id="PS00675">
    <property type="entry name" value="SIGMA54_INTERACT_1"/>
    <property type="match status" value="1"/>
</dbReference>
<dbReference type="PANTHER" id="PTHR32071">
    <property type="entry name" value="TRANSCRIPTIONAL REGULATORY PROTEIN"/>
    <property type="match status" value="1"/>
</dbReference>
<dbReference type="GO" id="GO:0043565">
    <property type="term" value="F:sequence-specific DNA binding"/>
    <property type="evidence" value="ECO:0007669"/>
    <property type="project" value="InterPro"/>
</dbReference>
<dbReference type="InterPro" id="IPR003593">
    <property type="entry name" value="AAA+_ATPase"/>
</dbReference>
<evidence type="ECO:0000256" key="3">
    <source>
        <dbReference type="ARBA" id="ARBA00023015"/>
    </source>
</evidence>
<dbReference type="PATRIC" id="fig|1286631.3.peg.3632"/>
<dbReference type="EMBL" id="AZRA01000120">
    <property type="protein sequence ID" value="KDB50681.1"/>
    <property type="molecule type" value="Genomic_DNA"/>
</dbReference>
<evidence type="ECO:0000313" key="9">
    <source>
        <dbReference type="EMBL" id="KDB50681.1"/>
    </source>
</evidence>
<dbReference type="InterPro" id="IPR025944">
    <property type="entry name" value="Sigma_54_int_dom_CS"/>
</dbReference>
<name>A0A059KGV4_9BURK</name>
<comment type="caution">
    <text evidence="9">The sequence shown here is derived from an EMBL/GenBank/DDBJ whole genome shotgun (WGS) entry which is preliminary data.</text>
</comment>
<dbReference type="Gene3D" id="3.40.50.2300">
    <property type="match status" value="1"/>
</dbReference>
<dbReference type="InterPro" id="IPR001789">
    <property type="entry name" value="Sig_transdc_resp-reg_receiver"/>
</dbReference>
<evidence type="ECO:0000256" key="2">
    <source>
        <dbReference type="ARBA" id="ARBA00022840"/>
    </source>
</evidence>
<feature type="domain" description="Sigma-54 factor interaction" evidence="7">
    <location>
        <begin position="158"/>
        <end position="388"/>
    </location>
</feature>
<dbReference type="SUPFAM" id="SSF52172">
    <property type="entry name" value="CheY-like"/>
    <property type="match status" value="1"/>
</dbReference>
<feature type="modified residue" description="4-aspartylphosphate" evidence="6">
    <location>
        <position position="60"/>
    </location>
</feature>
<evidence type="ECO:0000259" key="8">
    <source>
        <dbReference type="PROSITE" id="PS50110"/>
    </source>
</evidence>
<reference evidence="9 10" key="1">
    <citation type="journal article" date="2014" name="FEMS Microbiol. Ecol.">
        <title>Sphaerotilus natans encrusted with nanoball-shaped Fe(III) oxide minerals formed by nitrate-reducing mixotrophic Fe(II) oxidation.</title>
        <authorList>
            <person name="Park S."/>
            <person name="Kim D.H."/>
            <person name="Lee J.H."/>
            <person name="Hur H.G."/>
        </authorList>
    </citation>
    <scope>NUCLEOTIDE SEQUENCE [LARGE SCALE GENOMIC DNA]</scope>
    <source>
        <strain evidence="9 10">DSM 6575</strain>
    </source>
</reference>
<dbReference type="PROSITE" id="PS00688">
    <property type="entry name" value="SIGMA54_INTERACT_3"/>
    <property type="match status" value="1"/>
</dbReference>
<dbReference type="SMART" id="SM00448">
    <property type="entry name" value="REC"/>
    <property type="match status" value="1"/>
</dbReference>
<dbReference type="InterPro" id="IPR009057">
    <property type="entry name" value="Homeodomain-like_sf"/>
</dbReference>
<keyword evidence="5" id="KW-0804">Transcription</keyword>
<evidence type="ECO:0000256" key="6">
    <source>
        <dbReference type="PROSITE-ProRule" id="PRU00169"/>
    </source>
</evidence>
<dbReference type="Pfam" id="PF02954">
    <property type="entry name" value="HTH_8"/>
    <property type="match status" value="1"/>
</dbReference>
<dbReference type="RefSeq" id="WP_037485276.1">
    <property type="nucleotide sequence ID" value="NZ_AZRA01000120.1"/>
</dbReference>
<dbReference type="InterPro" id="IPR027417">
    <property type="entry name" value="P-loop_NTPase"/>
</dbReference>
<dbReference type="InterPro" id="IPR025662">
    <property type="entry name" value="Sigma_54_int_dom_ATP-bd_1"/>
</dbReference>
<organism evidence="9 10">
    <name type="scientific">Sphaerotilus natans subsp. natans DSM 6575</name>
    <dbReference type="NCBI Taxonomy" id="1286631"/>
    <lineage>
        <taxon>Bacteria</taxon>
        <taxon>Pseudomonadati</taxon>
        <taxon>Pseudomonadota</taxon>
        <taxon>Betaproteobacteria</taxon>
        <taxon>Burkholderiales</taxon>
        <taxon>Sphaerotilaceae</taxon>
        <taxon>Sphaerotilus</taxon>
    </lineage>
</organism>
<dbReference type="Gene3D" id="1.10.8.60">
    <property type="match status" value="1"/>
</dbReference>
<keyword evidence="4" id="KW-0238">DNA-binding</keyword>
<dbReference type="InterPro" id="IPR011006">
    <property type="entry name" value="CheY-like_superfamily"/>
</dbReference>
<evidence type="ECO:0000313" key="10">
    <source>
        <dbReference type="Proteomes" id="UP000026714"/>
    </source>
</evidence>
<dbReference type="Gene3D" id="1.10.10.60">
    <property type="entry name" value="Homeodomain-like"/>
    <property type="match status" value="1"/>
</dbReference>
<dbReference type="InterPro" id="IPR002078">
    <property type="entry name" value="Sigma_54_int"/>
</dbReference>
<dbReference type="eggNOG" id="COG2204">
    <property type="taxonomic scope" value="Bacteria"/>
</dbReference>
<accession>A0A059KGV4</accession>
<dbReference type="Proteomes" id="UP000026714">
    <property type="component" value="Unassembled WGS sequence"/>
</dbReference>
<dbReference type="InterPro" id="IPR025943">
    <property type="entry name" value="Sigma_54_int_dom_ATP-bd_2"/>
</dbReference>
<keyword evidence="6" id="KW-0597">Phosphoprotein</keyword>
<dbReference type="GO" id="GO:0006355">
    <property type="term" value="P:regulation of DNA-templated transcription"/>
    <property type="evidence" value="ECO:0007669"/>
    <property type="project" value="InterPro"/>
</dbReference>
<proteinExistence type="predicted"/>
<dbReference type="PANTHER" id="PTHR32071:SF100">
    <property type="entry name" value="RESPONSE REGULATOR PROTEIN PILR"/>
    <property type="match status" value="1"/>
</dbReference>
<dbReference type="SMART" id="SM00382">
    <property type="entry name" value="AAA"/>
    <property type="match status" value="1"/>
</dbReference>
<evidence type="ECO:0000256" key="1">
    <source>
        <dbReference type="ARBA" id="ARBA00022741"/>
    </source>
</evidence>
<dbReference type="PRINTS" id="PR01590">
    <property type="entry name" value="HTHFIS"/>
</dbReference>
<keyword evidence="1" id="KW-0547">Nucleotide-binding</keyword>
<dbReference type="GO" id="GO:0005524">
    <property type="term" value="F:ATP binding"/>
    <property type="evidence" value="ECO:0007669"/>
    <property type="project" value="UniProtKB-KW"/>
</dbReference>
<dbReference type="PROSITE" id="PS50110">
    <property type="entry name" value="RESPONSE_REGULATORY"/>
    <property type="match status" value="1"/>
</dbReference>
<protein>
    <submittedName>
        <fullName evidence="9">Response regulator NtrC</fullName>
    </submittedName>
</protein>
<dbReference type="SUPFAM" id="SSF52540">
    <property type="entry name" value="P-loop containing nucleoside triphosphate hydrolases"/>
    <property type="match status" value="1"/>
</dbReference>
<evidence type="ECO:0000256" key="5">
    <source>
        <dbReference type="ARBA" id="ARBA00023163"/>
    </source>
</evidence>
<dbReference type="Pfam" id="PF00158">
    <property type="entry name" value="Sigma54_activat"/>
    <property type="match status" value="1"/>
</dbReference>
<dbReference type="FunFam" id="3.40.50.300:FF:000006">
    <property type="entry name" value="DNA-binding transcriptional regulator NtrC"/>
    <property type="match status" value="1"/>
</dbReference>
<sequence>MTPPLVAAAPRLLVVDDEPDLRTLYELALLREGYDIETADCVEEAWALLQAARFDAVITDMRLPDGNGLELLRRLEQAGRPEKTLVITAYGSAENAVLALKAGAFDYLTKPVDLRQFRSVVASALGRVPAPPRATAAVMGIMGAAVLAAPPVAALQRLSGGSAVMGQVRELVTKVARSMAPVLVHGESGTGKELVARAVHQVSHRAAQPFVAVNCGAIPEPLLEAEFFGYRKGAFTGASEDREGFFQAASGGTLFLDEIGELPLAMQSKLLRAIQERAVRPVGATAEQVLDVRIISATHRDLEAEVRAGRFRQDLYYRLNVIQVRVPPLRERLDDLPLLCETVLARIAAESGLTTVPRLTPSALARLARHDFPGNVRELENLLHRVVALSGGGRVDVDDLGLPGACVSDAPAVPPAAVPAGRTGPTGLVGPTGEPPLPADLMAHLDEVEREVLVRALALHRGNRTAAAAAIGLTLRQMRYRMSRLGVQAAGDGSEGSDEGEEGGA</sequence>
<keyword evidence="3" id="KW-0805">Transcription regulation</keyword>
<dbReference type="SUPFAM" id="SSF46689">
    <property type="entry name" value="Homeodomain-like"/>
    <property type="match status" value="1"/>
</dbReference>
<dbReference type="PROSITE" id="PS50045">
    <property type="entry name" value="SIGMA54_INTERACT_4"/>
    <property type="match status" value="1"/>
</dbReference>
<dbReference type="Pfam" id="PF25601">
    <property type="entry name" value="AAA_lid_14"/>
    <property type="match status" value="1"/>
</dbReference>
<dbReference type="InterPro" id="IPR002197">
    <property type="entry name" value="HTH_Fis"/>
</dbReference>
<keyword evidence="2" id="KW-0067">ATP-binding</keyword>
<dbReference type="STRING" id="34103.SAMN05421778_102167"/>
<dbReference type="InterPro" id="IPR058031">
    <property type="entry name" value="AAA_lid_NorR"/>
</dbReference>
<dbReference type="CDD" id="cd00009">
    <property type="entry name" value="AAA"/>
    <property type="match status" value="1"/>
</dbReference>
<keyword evidence="10" id="KW-1185">Reference proteome</keyword>